<evidence type="ECO:0000256" key="3">
    <source>
        <dbReference type="SAM" id="Phobius"/>
    </source>
</evidence>
<protein>
    <recommendedName>
        <fullName evidence="4">SRCR domain-containing protein</fullName>
    </recommendedName>
</protein>
<proteinExistence type="predicted"/>
<keyword evidence="6" id="KW-1185">Reference proteome</keyword>
<comment type="caution">
    <text evidence="2">Lacks conserved residue(s) required for the propagation of feature annotation.</text>
</comment>
<feature type="domain" description="SRCR" evidence="4">
    <location>
        <begin position="181"/>
        <end position="282"/>
    </location>
</feature>
<keyword evidence="1 2" id="KW-1015">Disulfide bond</keyword>
<keyword evidence="3" id="KW-0812">Transmembrane</keyword>
<evidence type="ECO:0000313" key="6">
    <source>
        <dbReference type="Proteomes" id="UP000823872"/>
    </source>
</evidence>
<name>A0ABI7X0T3_FELCA</name>
<evidence type="ECO:0000256" key="1">
    <source>
        <dbReference type="ARBA" id="ARBA00023157"/>
    </source>
</evidence>
<evidence type="ECO:0000259" key="4">
    <source>
        <dbReference type="PROSITE" id="PS50287"/>
    </source>
</evidence>
<dbReference type="SUPFAM" id="SSF56487">
    <property type="entry name" value="SRCR-like"/>
    <property type="match status" value="4"/>
</dbReference>
<accession>A0ABI7X0T3</accession>
<reference evidence="5" key="3">
    <citation type="submission" date="2025-09" db="UniProtKB">
        <authorList>
            <consortium name="Ensembl"/>
        </authorList>
    </citation>
    <scope>IDENTIFICATION</scope>
    <source>
        <strain evidence="5">breed Abyssinian</strain>
    </source>
</reference>
<reference evidence="5 6" key="1">
    <citation type="submission" date="2021-02" db="EMBL/GenBank/DDBJ databases">
        <title>Safari Cat Assemblies.</title>
        <authorList>
            <person name="Bredemeyer K.R."/>
            <person name="Murphy W.J."/>
        </authorList>
    </citation>
    <scope>NUCLEOTIDE SEQUENCE [LARGE SCALE GENOMIC DNA]</scope>
</reference>
<dbReference type="PANTHER" id="PTHR45817">
    <property type="entry name" value="LYSYL OXIDASE-LIKE-RELATED"/>
    <property type="match status" value="1"/>
</dbReference>
<dbReference type="Proteomes" id="UP000823872">
    <property type="component" value="Chromosome F1"/>
</dbReference>
<organism evidence="5 6">
    <name type="scientific">Felis catus</name>
    <name type="common">Cat</name>
    <name type="synonym">Felis silvestris catus</name>
    <dbReference type="NCBI Taxonomy" id="9685"/>
    <lineage>
        <taxon>Eukaryota</taxon>
        <taxon>Metazoa</taxon>
        <taxon>Chordata</taxon>
        <taxon>Craniata</taxon>
        <taxon>Vertebrata</taxon>
        <taxon>Euteleostomi</taxon>
        <taxon>Mammalia</taxon>
        <taxon>Eutheria</taxon>
        <taxon>Laurasiatheria</taxon>
        <taxon>Carnivora</taxon>
        <taxon>Feliformia</taxon>
        <taxon>Felidae</taxon>
        <taxon>Felinae</taxon>
        <taxon>Felis</taxon>
    </lineage>
</organism>
<feature type="disulfide bond" evidence="2">
    <location>
        <begin position="253"/>
        <end position="263"/>
    </location>
</feature>
<evidence type="ECO:0000313" key="5">
    <source>
        <dbReference type="Ensembl" id="ENSFCTP00005016150.1"/>
    </source>
</evidence>
<dbReference type="InterPro" id="IPR050912">
    <property type="entry name" value="LOX-like_protein"/>
</dbReference>
<feature type="disulfide bond" evidence="2">
    <location>
        <begin position="319"/>
        <end position="383"/>
    </location>
</feature>
<feature type="domain" description="SRCR" evidence="4">
    <location>
        <begin position="399"/>
        <end position="501"/>
    </location>
</feature>
<feature type="transmembrane region" description="Helical" evidence="3">
    <location>
        <begin position="38"/>
        <end position="59"/>
    </location>
</feature>
<dbReference type="PRINTS" id="PR00258">
    <property type="entry name" value="SPERACTRCPTR"/>
</dbReference>
<keyword evidence="3" id="KW-1133">Transmembrane helix</keyword>
<feature type="disulfide bond" evidence="2">
    <location>
        <begin position="137"/>
        <end position="147"/>
    </location>
</feature>
<dbReference type="PROSITE" id="PS00420">
    <property type="entry name" value="SRCR_1"/>
    <property type="match status" value="1"/>
</dbReference>
<dbReference type="InterPro" id="IPR001190">
    <property type="entry name" value="SRCR"/>
</dbReference>
<dbReference type="Gene3D" id="3.10.250.10">
    <property type="entry name" value="SRCR-like domain"/>
    <property type="match status" value="4"/>
</dbReference>
<evidence type="ECO:0000256" key="2">
    <source>
        <dbReference type="PROSITE-ProRule" id="PRU00196"/>
    </source>
</evidence>
<keyword evidence="3" id="KW-0472">Membrane</keyword>
<feature type="disulfide bond" evidence="2">
    <location>
        <begin position="364"/>
        <end position="374"/>
    </location>
</feature>
<dbReference type="PANTHER" id="PTHR45817:SF9">
    <property type="entry name" value="SRCR DOMAIN-CONTAINING PROTEIN"/>
    <property type="match status" value="1"/>
</dbReference>
<gene>
    <name evidence="5" type="primary">PRSS12</name>
</gene>
<reference evidence="5" key="2">
    <citation type="submission" date="2025-08" db="UniProtKB">
        <authorList>
            <consortium name="Ensembl"/>
        </authorList>
    </citation>
    <scope>IDENTIFICATION</scope>
    <source>
        <strain evidence="5">breed Abyssinian</strain>
    </source>
</reference>
<dbReference type="GeneTree" id="ENSGT00940000161974"/>
<dbReference type="Pfam" id="PF00530">
    <property type="entry name" value="SRCR"/>
    <property type="match status" value="4"/>
</dbReference>
<feature type="disulfide bond" evidence="2">
    <location>
        <begin position="470"/>
        <end position="480"/>
    </location>
</feature>
<feature type="domain" description="SRCR" evidence="4">
    <location>
        <begin position="294"/>
        <end position="394"/>
    </location>
</feature>
<dbReference type="PROSITE" id="PS50287">
    <property type="entry name" value="SRCR_2"/>
    <property type="match status" value="4"/>
</dbReference>
<dbReference type="Ensembl" id="ENSFCTT00005024811.1">
    <property type="protein sequence ID" value="ENSFCTP00005016150.1"/>
    <property type="gene ID" value="ENSFCTG00005008872.1"/>
</dbReference>
<dbReference type="InterPro" id="IPR036772">
    <property type="entry name" value="SRCR-like_dom_sf"/>
</dbReference>
<feature type="disulfide bond" evidence="2">
    <location>
        <begin position="332"/>
        <end position="393"/>
    </location>
</feature>
<feature type="domain" description="SRCR" evidence="4">
    <location>
        <begin position="65"/>
        <end position="166"/>
    </location>
</feature>
<sequence length="523" mass="57276">MLLLQTRPLSRGALVAQNSPLLPWGLLAASDSSSASPVAWLMALLFSLILAIYTGPGILGSFSRVRLVGGDHRCEGRVELQQDDEWVTVCDDYWNMDSVAVLCRELGCGAARKTMSGTMYGPVTPKDQKVFIHLFRCNGIEESLSQCEREDAIGCSHDEDAGAVCEAIYTGPGILGSFSRVRLVGGDHRCEGRVELQQDDEWVTVCDDYWNMDSVAVLCRELGCGAARKTMSGTVYGPVTPKDQKVFIHSFRCNGIEESLSQCEREDAIGCSHVEDVGVVCERESHSPSGPESVRLADGPGRCQGRVEVKFQGEWSSVCQAGWSFAAAKVVCRQLGCGRATLTRRGCNKATQGQGAIWQRKASCSGQEVSLQDCLSEVWEHNCTHNEDVWVECEDPFALKLVGGRSHCEGRLEVLHKGEWGSVCDDGWGQDADRVVCRQLGCGQPLSPPVKVRRRFGPGVGRIWLDDVKCSGKEPSLEQCLHRSWGYHNCNHREDVAVVCEGQSWVDGPAWWEGRTGGGSLWG</sequence>
<dbReference type="SMART" id="SM00202">
    <property type="entry name" value="SR"/>
    <property type="match status" value="4"/>
</dbReference>